<dbReference type="InterPro" id="IPR050712">
    <property type="entry name" value="NAD(P)H-dep_reductase"/>
</dbReference>
<dbReference type="OrthoDB" id="9812295at2"/>
<dbReference type="SUPFAM" id="SSF52218">
    <property type="entry name" value="Flavoproteins"/>
    <property type="match status" value="1"/>
</dbReference>
<dbReference type="Gene3D" id="3.40.50.360">
    <property type="match status" value="1"/>
</dbReference>
<evidence type="ECO:0000313" key="2">
    <source>
        <dbReference type="EMBL" id="KJW12442.1"/>
    </source>
</evidence>
<dbReference type="STRING" id="216463.VC81_08035"/>
<dbReference type="GO" id="GO:0010181">
    <property type="term" value="F:FMN binding"/>
    <property type="evidence" value="ECO:0007669"/>
    <property type="project" value="TreeGrafter"/>
</dbReference>
<dbReference type="EMBL" id="JZCR01000019">
    <property type="protein sequence ID" value="KJW12442.1"/>
    <property type="molecule type" value="Genomic_DNA"/>
</dbReference>
<evidence type="ECO:0000259" key="1">
    <source>
        <dbReference type="Pfam" id="PF03358"/>
    </source>
</evidence>
<protein>
    <submittedName>
        <fullName evidence="2">Flavoprotein</fullName>
    </submittedName>
</protein>
<dbReference type="InterPro" id="IPR029039">
    <property type="entry name" value="Flavoprotein-like_sf"/>
</dbReference>
<gene>
    <name evidence="2" type="ORF">VC81_08035</name>
</gene>
<dbReference type="GO" id="GO:0005829">
    <property type="term" value="C:cytosol"/>
    <property type="evidence" value="ECO:0007669"/>
    <property type="project" value="TreeGrafter"/>
</dbReference>
<dbReference type="PATRIC" id="fig|216463.3.peg.721"/>
<proteinExistence type="predicted"/>
<dbReference type="PANTHER" id="PTHR30543">
    <property type="entry name" value="CHROMATE REDUCTASE"/>
    <property type="match status" value="1"/>
</dbReference>
<dbReference type="Proteomes" id="UP000033491">
    <property type="component" value="Unassembled WGS sequence"/>
</dbReference>
<feature type="domain" description="NADPH-dependent FMN reductase-like" evidence="1">
    <location>
        <begin position="3"/>
        <end position="150"/>
    </location>
</feature>
<sequence length="200" mass="22453">MTTKIGVILGTSRHPSLGSHLLQYLQRTFPDSADVTYTWLPLRDYPLPFYDHQETPLETPIHDLSTPEQAWLDQLAAQDGYVILSPEYDHAIPGILKNALDFVGPEVDHKPVQIITYSHFSDGGMLAAESMVEILQMLKLLVLPTPVLLWNADDNFTAQGELIATTPNSAHFAQRLQEAFADITFYSRLLATHPYRPLAK</sequence>
<dbReference type="GO" id="GO:0016491">
    <property type="term" value="F:oxidoreductase activity"/>
    <property type="evidence" value="ECO:0007669"/>
    <property type="project" value="InterPro"/>
</dbReference>
<dbReference type="Pfam" id="PF03358">
    <property type="entry name" value="FMN_red"/>
    <property type="match status" value="1"/>
</dbReference>
<reference evidence="2 3" key="1">
    <citation type="submission" date="2015-03" db="EMBL/GenBank/DDBJ databases">
        <authorList>
            <person name="Zheng J."/>
            <person name="Ganezle M."/>
        </authorList>
    </citation>
    <scope>NUCLEOTIDE SEQUENCE [LARGE SCALE GENOMIC DNA]</scope>
    <source>
        <strain evidence="2 3">LP38</strain>
    </source>
</reference>
<dbReference type="PANTHER" id="PTHR30543:SF21">
    <property type="entry name" value="NAD(P)H-DEPENDENT FMN REDUCTASE LOT6"/>
    <property type="match status" value="1"/>
</dbReference>
<name>A0A0F3RUK0_9LACO</name>
<organism evidence="2 3">
    <name type="scientific">Levilactobacillus spicheri</name>
    <dbReference type="NCBI Taxonomy" id="216463"/>
    <lineage>
        <taxon>Bacteria</taxon>
        <taxon>Bacillati</taxon>
        <taxon>Bacillota</taxon>
        <taxon>Bacilli</taxon>
        <taxon>Lactobacillales</taxon>
        <taxon>Lactobacillaceae</taxon>
        <taxon>Levilactobacillus</taxon>
    </lineage>
</organism>
<dbReference type="InterPro" id="IPR005025">
    <property type="entry name" value="FMN_Rdtase-like_dom"/>
</dbReference>
<accession>A0A0F3RUK0</accession>
<comment type="caution">
    <text evidence="2">The sequence shown here is derived from an EMBL/GenBank/DDBJ whole genome shotgun (WGS) entry which is preliminary data.</text>
</comment>
<dbReference type="RefSeq" id="WP_045807545.1">
    <property type="nucleotide sequence ID" value="NZ_JZCR01000019.1"/>
</dbReference>
<evidence type="ECO:0000313" key="3">
    <source>
        <dbReference type="Proteomes" id="UP000033491"/>
    </source>
</evidence>
<dbReference type="AlphaFoldDB" id="A0A0F3RUK0"/>